<dbReference type="GO" id="GO:0005737">
    <property type="term" value="C:cytoplasm"/>
    <property type="evidence" value="ECO:0007669"/>
    <property type="project" value="TreeGrafter"/>
</dbReference>
<keyword evidence="4" id="KW-0560">Oxidoreductase</keyword>
<evidence type="ECO:0000256" key="2">
    <source>
        <dbReference type="ARBA" id="ARBA00009410"/>
    </source>
</evidence>
<dbReference type="Gene3D" id="3.50.50.60">
    <property type="entry name" value="FAD/NAD(P)-binding domain"/>
    <property type="match status" value="1"/>
</dbReference>
<evidence type="ECO:0000313" key="7">
    <source>
        <dbReference type="Proteomes" id="UP000490980"/>
    </source>
</evidence>
<keyword evidence="7" id="KW-1185">Reference proteome</keyword>
<evidence type="ECO:0000259" key="5">
    <source>
        <dbReference type="Pfam" id="PF01266"/>
    </source>
</evidence>
<dbReference type="AlphaFoldDB" id="A0A7X5UBV7"/>
<dbReference type="InterPro" id="IPR017741">
    <property type="entry name" value="FAD-dependent_OxRdtase_HpnW"/>
</dbReference>
<proteinExistence type="inferred from homology"/>
<feature type="domain" description="FAD dependent oxidoreductase" evidence="5">
    <location>
        <begin position="10"/>
        <end position="376"/>
    </location>
</feature>
<evidence type="ECO:0000313" key="6">
    <source>
        <dbReference type="EMBL" id="NII07479.1"/>
    </source>
</evidence>
<protein>
    <submittedName>
        <fullName evidence="6">TIGR03364 family FAD-dependent oxidoreductase</fullName>
    </submittedName>
</protein>
<dbReference type="Gene3D" id="3.30.9.10">
    <property type="entry name" value="D-Amino Acid Oxidase, subunit A, domain 2"/>
    <property type="match status" value="1"/>
</dbReference>
<dbReference type="SUPFAM" id="SSF51971">
    <property type="entry name" value="Nucleotide-binding domain"/>
    <property type="match status" value="1"/>
</dbReference>
<dbReference type="NCBIfam" id="TIGR03364">
    <property type="entry name" value="HpnW_proposed"/>
    <property type="match status" value="1"/>
</dbReference>
<dbReference type="RefSeq" id="WP_166949383.1">
    <property type="nucleotide sequence ID" value="NZ_JAARLZ010000007.1"/>
</dbReference>
<dbReference type="PANTHER" id="PTHR13847:SF286">
    <property type="entry name" value="D-AMINO ACID DEHYDROGENASE"/>
    <property type="match status" value="1"/>
</dbReference>
<keyword evidence="3" id="KW-0285">Flavoprotein</keyword>
<gene>
    <name evidence="6" type="ORF">HBF25_13920</name>
</gene>
<dbReference type="PANTHER" id="PTHR13847">
    <property type="entry name" value="SARCOSINE DEHYDROGENASE-RELATED"/>
    <property type="match status" value="1"/>
</dbReference>
<dbReference type="EMBL" id="JAARLZ010000007">
    <property type="protein sequence ID" value="NII07479.1"/>
    <property type="molecule type" value="Genomic_DNA"/>
</dbReference>
<sequence>MSHSQQPGAIVVGAGIVGLALARALAEAGYKVTVFDRHERAVGASVRNFGTVWPIGVPNGPLYDRALRSRSIWRQFCDETGTWSAPSGSLVAAWHDDEWQVMNEYAEANAGLRPCRAIDAREALRHAPGLVSKGLLGALLSDDELVVDPREAIRAMPAWLSARYGVTFHWRQAVTRVEHPWVWSGGRRYAADVIYVAGGSDFETLFPELYDRQAITKCKLQMLRLEAQPSSFRLGPVVCGGLTMAHYSGFHGLPGIERLRSRLAVDYADLTALGIHVMAAQNGLGEITGGDSHEYGHTLDPFDETSINGRIVDYLRGVLDLPHWNVKQTWHGTYAKLTEPGRSELVLEAEPGVTIVNGVGGGGLGMTLSFGLAEDIVSGRLQPQRDAVALAATG</sequence>
<evidence type="ECO:0000256" key="4">
    <source>
        <dbReference type="ARBA" id="ARBA00023002"/>
    </source>
</evidence>
<comment type="similarity">
    <text evidence="2">Belongs to the DadA oxidoreductase family.</text>
</comment>
<evidence type="ECO:0000256" key="3">
    <source>
        <dbReference type="ARBA" id="ARBA00022630"/>
    </source>
</evidence>
<dbReference type="InterPro" id="IPR006076">
    <property type="entry name" value="FAD-dep_OxRdtase"/>
</dbReference>
<dbReference type="InterPro" id="IPR036188">
    <property type="entry name" value="FAD/NAD-bd_sf"/>
</dbReference>
<dbReference type="GO" id="GO:0016491">
    <property type="term" value="F:oxidoreductase activity"/>
    <property type="evidence" value="ECO:0007669"/>
    <property type="project" value="UniProtKB-KW"/>
</dbReference>
<accession>A0A7X5UBV7</accession>
<comment type="caution">
    <text evidence="6">The sequence shown here is derived from an EMBL/GenBank/DDBJ whole genome shotgun (WGS) entry which is preliminary data.</text>
</comment>
<evidence type="ECO:0000256" key="1">
    <source>
        <dbReference type="ARBA" id="ARBA00001974"/>
    </source>
</evidence>
<organism evidence="6 7">
    <name type="scientific">Luteibacter anthropi</name>
    <dbReference type="NCBI Taxonomy" id="564369"/>
    <lineage>
        <taxon>Bacteria</taxon>
        <taxon>Pseudomonadati</taxon>
        <taxon>Pseudomonadota</taxon>
        <taxon>Gammaproteobacteria</taxon>
        <taxon>Lysobacterales</taxon>
        <taxon>Rhodanobacteraceae</taxon>
        <taxon>Luteibacter</taxon>
    </lineage>
</organism>
<dbReference type="Pfam" id="PF01266">
    <property type="entry name" value="DAO"/>
    <property type="match status" value="1"/>
</dbReference>
<dbReference type="Proteomes" id="UP000490980">
    <property type="component" value="Unassembled WGS sequence"/>
</dbReference>
<reference evidence="6 7" key="1">
    <citation type="submission" date="2020-03" db="EMBL/GenBank/DDBJ databases">
        <authorList>
            <person name="Lai Q."/>
        </authorList>
    </citation>
    <scope>NUCLEOTIDE SEQUENCE [LARGE SCALE GENOMIC DNA]</scope>
    <source>
        <strain evidence="6 7">CCUG 25036</strain>
    </source>
</reference>
<name>A0A7X5UBV7_9GAMM</name>
<comment type="cofactor">
    <cofactor evidence="1">
        <name>FAD</name>
        <dbReference type="ChEBI" id="CHEBI:57692"/>
    </cofactor>
</comment>